<protein>
    <submittedName>
        <fullName evidence="4">Dpy-30 motif family protein</fullName>
    </submittedName>
</protein>
<dbReference type="Pfam" id="PF05186">
    <property type="entry name" value="Dpy-30"/>
    <property type="match status" value="1"/>
</dbReference>
<dbReference type="CDD" id="cd22965">
    <property type="entry name" value="DD_DPY30_SDC1"/>
    <property type="match status" value="1"/>
</dbReference>
<dbReference type="InterPro" id="IPR049629">
    <property type="entry name" value="DPY30_SDC1_DD"/>
</dbReference>
<organism evidence="4 5">
    <name type="scientific">Tritrichomonas foetus</name>
    <dbReference type="NCBI Taxonomy" id="1144522"/>
    <lineage>
        <taxon>Eukaryota</taxon>
        <taxon>Metamonada</taxon>
        <taxon>Parabasalia</taxon>
        <taxon>Tritrichomonadida</taxon>
        <taxon>Tritrichomonadidae</taxon>
        <taxon>Tritrichomonas</taxon>
    </lineage>
</organism>
<gene>
    <name evidence="4" type="ORF">TRFO_17583</name>
</gene>
<evidence type="ECO:0000313" key="5">
    <source>
        <dbReference type="Proteomes" id="UP000179807"/>
    </source>
</evidence>
<keyword evidence="3" id="KW-0539">Nucleus</keyword>
<evidence type="ECO:0000313" key="4">
    <source>
        <dbReference type="EMBL" id="OHT12536.1"/>
    </source>
</evidence>
<dbReference type="Gene3D" id="1.20.890.10">
    <property type="entry name" value="cAMP-dependent protein kinase regulatory subunit, dimerization-anchoring domain"/>
    <property type="match status" value="1"/>
</dbReference>
<evidence type="ECO:0000256" key="3">
    <source>
        <dbReference type="ARBA" id="ARBA00023242"/>
    </source>
</evidence>
<dbReference type="VEuPathDB" id="TrichDB:TRFO_17583"/>
<sequence length="107" mass="12361">MEEEQQIEEQQIEEEQEAVLPEVDQAIIQETERLEQLAANLPDAIPVRSLPKQEYLQATVVPIILEGMAWVIKERPEDPVENLAMFLIKNNPNSPELHRKLDISHLE</sequence>
<comment type="subcellular location">
    <subcellularLocation>
        <location evidence="1">Nucleus</location>
    </subcellularLocation>
</comment>
<dbReference type="GO" id="GO:0005634">
    <property type="term" value="C:nucleus"/>
    <property type="evidence" value="ECO:0007669"/>
    <property type="project" value="UniProtKB-SubCell"/>
</dbReference>
<keyword evidence="5" id="KW-1185">Reference proteome</keyword>
<dbReference type="EMBL" id="MLAK01000561">
    <property type="protein sequence ID" value="OHT12536.1"/>
    <property type="molecule type" value="Genomic_DNA"/>
</dbReference>
<evidence type="ECO:0000256" key="2">
    <source>
        <dbReference type="ARBA" id="ARBA00010849"/>
    </source>
</evidence>
<dbReference type="InterPro" id="IPR007858">
    <property type="entry name" value="Dpy-30_motif"/>
</dbReference>
<name>A0A1J4KNP4_9EUKA</name>
<evidence type="ECO:0000256" key="1">
    <source>
        <dbReference type="ARBA" id="ARBA00004123"/>
    </source>
</evidence>
<comment type="caution">
    <text evidence="4">The sequence shown here is derived from an EMBL/GenBank/DDBJ whole genome shotgun (WGS) entry which is preliminary data.</text>
</comment>
<accession>A0A1J4KNP4</accession>
<reference evidence="4" key="1">
    <citation type="submission" date="2016-10" db="EMBL/GenBank/DDBJ databases">
        <authorList>
            <person name="Benchimol M."/>
            <person name="Almeida L.G."/>
            <person name="Vasconcelos A.T."/>
            <person name="Perreira-Neves A."/>
            <person name="Rosa I.A."/>
            <person name="Tasca T."/>
            <person name="Bogo M.R."/>
            <person name="de Souza W."/>
        </authorList>
    </citation>
    <scope>NUCLEOTIDE SEQUENCE [LARGE SCALE GENOMIC DNA]</scope>
    <source>
        <strain evidence="4">K</strain>
    </source>
</reference>
<dbReference type="OrthoDB" id="417678at2759"/>
<dbReference type="RefSeq" id="XP_068365672.1">
    <property type="nucleotide sequence ID" value="XM_068499672.1"/>
</dbReference>
<dbReference type="Proteomes" id="UP000179807">
    <property type="component" value="Unassembled WGS sequence"/>
</dbReference>
<dbReference type="AlphaFoldDB" id="A0A1J4KNP4"/>
<proteinExistence type="inferred from homology"/>
<dbReference type="GeneID" id="94834376"/>
<comment type="similarity">
    <text evidence="2">Belongs to the dpy-30 family.</text>
</comment>